<dbReference type="GO" id="GO:0006740">
    <property type="term" value="P:NADPH regeneration"/>
    <property type="evidence" value="ECO:0007669"/>
    <property type="project" value="TreeGrafter"/>
</dbReference>
<evidence type="ECO:0000256" key="10">
    <source>
        <dbReference type="ARBA" id="ARBA00023027"/>
    </source>
</evidence>
<keyword evidence="8" id="KW-1278">Translocase</keyword>
<dbReference type="InterPro" id="IPR024605">
    <property type="entry name" value="NADP_transhyd_a_C"/>
</dbReference>
<feature type="transmembrane region" description="Helical" evidence="13">
    <location>
        <begin position="6"/>
        <end position="24"/>
    </location>
</feature>
<name>A0A1T4KX01_9PORP</name>
<keyword evidence="5" id="KW-0997">Cell inner membrane</keyword>
<organism evidence="15 16">
    <name type="scientific">Porphyromonas circumdentaria</name>
    <dbReference type="NCBI Taxonomy" id="29524"/>
    <lineage>
        <taxon>Bacteria</taxon>
        <taxon>Pseudomonadati</taxon>
        <taxon>Bacteroidota</taxon>
        <taxon>Bacteroidia</taxon>
        <taxon>Bacteroidales</taxon>
        <taxon>Porphyromonadaceae</taxon>
        <taxon>Porphyromonas</taxon>
    </lineage>
</organism>
<evidence type="ECO:0000313" key="15">
    <source>
        <dbReference type="EMBL" id="SJZ46921.1"/>
    </source>
</evidence>
<feature type="domain" description="NAD(P) transhydrogenase alpha subunit C-terminal" evidence="14">
    <location>
        <begin position="7"/>
        <end position="93"/>
    </location>
</feature>
<evidence type="ECO:0000313" key="16">
    <source>
        <dbReference type="Proteomes" id="UP000190121"/>
    </source>
</evidence>
<dbReference type="Pfam" id="PF12769">
    <property type="entry name" value="PNTB_4TM"/>
    <property type="match status" value="1"/>
</dbReference>
<evidence type="ECO:0000256" key="2">
    <source>
        <dbReference type="ARBA" id="ARBA00004429"/>
    </source>
</evidence>
<keyword evidence="16" id="KW-1185">Reference proteome</keyword>
<evidence type="ECO:0000256" key="13">
    <source>
        <dbReference type="SAM" id="Phobius"/>
    </source>
</evidence>
<evidence type="ECO:0000256" key="8">
    <source>
        <dbReference type="ARBA" id="ARBA00022967"/>
    </source>
</evidence>
<keyword evidence="9 13" id="KW-1133">Transmembrane helix</keyword>
<dbReference type="GO" id="GO:0008750">
    <property type="term" value="F:proton-translocating NAD(P)+ transhydrogenase activity"/>
    <property type="evidence" value="ECO:0007669"/>
    <property type="project" value="UniProtKB-EC"/>
</dbReference>
<evidence type="ECO:0000256" key="1">
    <source>
        <dbReference type="ARBA" id="ARBA00003943"/>
    </source>
</evidence>
<evidence type="ECO:0000256" key="9">
    <source>
        <dbReference type="ARBA" id="ARBA00022989"/>
    </source>
</evidence>
<dbReference type="AlphaFoldDB" id="A0A1T4KX01"/>
<evidence type="ECO:0000256" key="5">
    <source>
        <dbReference type="ARBA" id="ARBA00022519"/>
    </source>
</evidence>
<dbReference type="GO" id="GO:0050661">
    <property type="term" value="F:NADP binding"/>
    <property type="evidence" value="ECO:0007669"/>
    <property type="project" value="TreeGrafter"/>
</dbReference>
<evidence type="ECO:0000259" key="14">
    <source>
        <dbReference type="Pfam" id="PF12769"/>
    </source>
</evidence>
<evidence type="ECO:0000256" key="12">
    <source>
        <dbReference type="ARBA" id="ARBA00048202"/>
    </source>
</evidence>
<dbReference type="OrthoDB" id="9810841at2"/>
<dbReference type="Proteomes" id="UP000190121">
    <property type="component" value="Unassembled WGS sequence"/>
</dbReference>
<dbReference type="STRING" id="29524.SAMN02745171_00193"/>
<keyword evidence="7" id="KW-0521">NADP</keyword>
<gene>
    <name evidence="15" type="ORF">SAMN02745171_00193</name>
</gene>
<keyword evidence="4" id="KW-1003">Cell membrane</keyword>
<protein>
    <recommendedName>
        <fullName evidence="3">proton-translocating NAD(P)(+) transhydrogenase</fullName>
        <ecNumber evidence="3">7.1.1.1</ecNumber>
    </recommendedName>
</protein>
<evidence type="ECO:0000256" key="7">
    <source>
        <dbReference type="ARBA" id="ARBA00022857"/>
    </source>
</evidence>
<comment type="function">
    <text evidence="1">The transhydrogenation between NADH and NADP is coupled to respiration and ATP hydrolysis and functions as a proton pump across the membrane.</text>
</comment>
<feature type="transmembrane region" description="Helical" evidence="13">
    <location>
        <begin position="62"/>
        <end position="85"/>
    </location>
</feature>
<sequence>MSPLILILVFLVATIVGYFLIKNVPSLLHTPLMSGMNALSGVTLVGALAATGLAVLLDHSVWGQVIGGLAIILATINVVGGFGVTHRMLRMFKQKKKTDK</sequence>
<dbReference type="GO" id="GO:0005886">
    <property type="term" value="C:plasma membrane"/>
    <property type="evidence" value="ECO:0007669"/>
    <property type="project" value="UniProtKB-SubCell"/>
</dbReference>
<keyword evidence="10" id="KW-0520">NAD</keyword>
<comment type="subcellular location">
    <subcellularLocation>
        <location evidence="2">Cell inner membrane</location>
        <topology evidence="2">Multi-pass membrane protein</topology>
    </subcellularLocation>
</comment>
<evidence type="ECO:0000256" key="11">
    <source>
        <dbReference type="ARBA" id="ARBA00023136"/>
    </source>
</evidence>
<evidence type="ECO:0000256" key="6">
    <source>
        <dbReference type="ARBA" id="ARBA00022692"/>
    </source>
</evidence>
<keyword evidence="11 13" id="KW-0472">Membrane</keyword>
<dbReference type="EMBL" id="FUXE01000002">
    <property type="protein sequence ID" value="SJZ46921.1"/>
    <property type="molecule type" value="Genomic_DNA"/>
</dbReference>
<comment type="catalytic activity">
    <reaction evidence="12">
        <text>NAD(+) + NADPH + H(+)(in) = NADH + NADP(+) + H(+)(out)</text>
        <dbReference type="Rhea" id="RHEA:47992"/>
        <dbReference type="ChEBI" id="CHEBI:15378"/>
        <dbReference type="ChEBI" id="CHEBI:57540"/>
        <dbReference type="ChEBI" id="CHEBI:57783"/>
        <dbReference type="ChEBI" id="CHEBI:57945"/>
        <dbReference type="ChEBI" id="CHEBI:58349"/>
        <dbReference type="EC" id="7.1.1.1"/>
    </reaction>
</comment>
<dbReference type="PANTHER" id="PTHR10160">
    <property type="entry name" value="NAD(P) TRANSHYDROGENASE"/>
    <property type="match status" value="1"/>
</dbReference>
<evidence type="ECO:0000256" key="3">
    <source>
        <dbReference type="ARBA" id="ARBA00012943"/>
    </source>
</evidence>
<proteinExistence type="predicted"/>
<keyword evidence="6 13" id="KW-0812">Transmembrane</keyword>
<accession>A0A1T4KX01</accession>
<reference evidence="16" key="1">
    <citation type="submission" date="2017-02" db="EMBL/GenBank/DDBJ databases">
        <authorList>
            <person name="Varghese N."/>
            <person name="Submissions S."/>
        </authorList>
    </citation>
    <scope>NUCLEOTIDE SEQUENCE [LARGE SCALE GENOMIC DNA]</scope>
    <source>
        <strain evidence="16">ATCC 51356</strain>
    </source>
</reference>
<dbReference type="PANTHER" id="PTHR10160:SF19">
    <property type="entry name" value="PROTON-TRANSLOCATING NAD(P)(+) TRANSHYDROGENASE"/>
    <property type="match status" value="1"/>
</dbReference>
<dbReference type="EC" id="7.1.1.1" evidence="3"/>
<feature type="transmembrane region" description="Helical" evidence="13">
    <location>
        <begin position="36"/>
        <end position="56"/>
    </location>
</feature>
<dbReference type="RefSeq" id="WP_078736162.1">
    <property type="nucleotide sequence ID" value="NZ_FUXE01000002.1"/>
</dbReference>
<evidence type="ECO:0000256" key="4">
    <source>
        <dbReference type="ARBA" id="ARBA00022475"/>
    </source>
</evidence>